<dbReference type="GO" id="GO:0043953">
    <property type="term" value="P:protein transport by the Tat complex"/>
    <property type="evidence" value="ECO:0007669"/>
    <property type="project" value="UniProtKB-UniRule"/>
</dbReference>
<dbReference type="Pfam" id="PF00902">
    <property type="entry name" value="TatC"/>
    <property type="match status" value="1"/>
</dbReference>
<dbReference type="GO" id="GO:0065002">
    <property type="term" value="P:intracellular protein transmembrane transport"/>
    <property type="evidence" value="ECO:0007669"/>
    <property type="project" value="TreeGrafter"/>
</dbReference>
<comment type="caution">
    <text evidence="6">The sequence shown here is derived from an EMBL/GenBank/DDBJ whole genome shotgun (WGS) entry which is preliminary data.</text>
</comment>
<protein>
    <recommendedName>
        <fullName evidence="5">Sec-independent protein translocase protein TatC</fullName>
    </recommendedName>
</protein>
<feature type="transmembrane region" description="Helical" evidence="5">
    <location>
        <begin position="222"/>
        <end position="239"/>
    </location>
</feature>
<reference evidence="6" key="1">
    <citation type="submission" date="2023-02" db="EMBL/GenBank/DDBJ databases">
        <title>Genome of Flavobacteriaceae gen. nov. sp. strain F89.</title>
        <authorList>
            <person name="Wang Y."/>
        </authorList>
    </citation>
    <scope>NUCLEOTIDE SEQUENCE</scope>
    <source>
        <strain evidence="6">F89</strain>
    </source>
</reference>
<keyword evidence="5" id="KW-0653">Protein transport</keyword>
<comment type="subcellular location">
    <subcellularLocation>
        <location evidence="5">Cell membrane</location>
        <topology evidence="5">Multi-pass membrane protein</topology>
    </subcellularLocation>
    <subcellularLocation>
        <location evidence="1">Membrane</location>
        <topology evidence="1">Multi-pass membrane protein</topology>
    </subcellularLocation>
</comment>
<dbReference type="PANTHER" id="PTHR30371:SF0">
    <property type="entry name" value="SEC-INDEPENDENT PROTEIN TRANSLOCASE PROTEIN TATC, CHLOROPLASTIC-RELATED"/>
    <property type="match status" value="1"/>
</dbReference>
<evidence type="ECO:0000256" key="2">
    <source>
        <dbReference type="ARBA" id="ARBA00022692"/>
    </source>
</evidence>
<dbReference type="InterPro" id="IPR002033">
    <property type="entry name" value="TatC"/>
</dbReference>
<evidence type="ECO:0000256" key="3">
    <source>
        <dbReference type="ARBA" id="ARBA00022989"/>
    </source>
</evidence>
<dbReference type="PRINTS" id="PR01840">
    <property type="entry name" value="TATCFAMILY"/>
</dbReference>
<keyword evidence="3 5" id="KW-1133">Transmembrane helix</keyword>
<sequence>MKTKQDHNEMSFLDHLEELRWHLIRSTAAILIIACVAFLMRHFIFDTIIFGPKNMDFPTYKFFCKLATYINIDSDFCAEELPFIIQSRTMAGQFSAHIWTSIWAGFIIAFPYVIYEFWKFISPGLYEKERKNSRGFILIASLLFFMGVLFGYYIVAPLSINFLGTYQVSSEVQNQFDIGSYISTLRSAVIASGLVFELPIIIFFLTKIGLVTPTILKKYRKMALVVVLVLSAIITPPDIASQVVVSIPILLLYQVSIYISAYVLRQEAKKEKKAKEGLVKKK</sequence>
<evidence type="ECO:0000256" key="4">
    <source>
        <dbReference type="ARBA" id="ARBA00023136"/>
    </source>
</evidence>
<dbReference type="NCBIfam" id="TIGR00945">
    <property type="entry name" value="tatC"/>
    <property type="match status" value="1"/>
</dbReference>
<keyword evidence="5" id="KW-0813">Transport</keyword>
<feature type="transmembrane region" description="Helical" evidence="5">
    <location>
        <begin position="21"/>
        <end position="44"/>
    </location>
</feature>
<keyword evidence="7" id="KW-1185">Reference proteome</keyword>
<comment type="function">
    <text evidence="5">Part of the twin-arginine translocation (Tat) system that transports large folded proteins containing a characteristic twin-arginine motif in their signal peptide across membranes.</text>
</comment>
<dbReference type="RefSeq" id="WP_317903085.1">
    <property type="nucleotide sequence ID" value="NZ_JAIRBC010000022.1"/>
</dbReference>
<feature type="transmembrane region" description="Helical" evidence="5">
    <location>
        <begin position="96"/>
        <end position="115"/>
    </location>
</feature>
<feature type="transmembrane region" description="Helical" evidence="5">
    <location>
        <begin position="245"/>
        <end position="264"/>
    </location>
</feature>
<evidence type="ECO:0000313" key="7">
    <source>
        <dbReference type="Proteomes" id="UP001200642"/>
    </source>
</evidence>
<dbReference type="GO" id="GO:0033281">
    <property type="term" value="C:TAT protein transport complex"/>
    <property type="evidence" value="ECO:0007669"/>
    <property type="project" value="UniProtKB-UniRule"/>
</dbReference>
<keyword evidence="4 5" id="KW-0472">Membrane</keyword>
<keyword evidence="5" id="KW-0811">Translocation</keyword>
<dbReference type="Proteomes" id="UP001200642">
    <property type="component" value="Unassembled WGS sequence"/>
</dbReference>
<gene>
    <name evidence="5 6" type="primary">tatC</name>
    <name evidence="6" type="ORF">K8352_14375</name>
</gene>
<name>A0AAE3JTZ9_9FLAO</name>
<comment type="similarity">
    <text evidence="5">Belongs to the TatC family.</text>
</comment>
<accession>A0AAE3JTZ9</accession>
<dbReference type="HAMAP" id="MF_00902">
    <property type="entry name" value="TatC"/>
    <property type="match status" value="1"/>
</dbReference>
<evidence type="ECO:0000313" key="6">
    <source>
        <dbReference type="EMBL" id="MCG2461942.1"/>
    </source>
</evidence>
<comment type="subunit">
    <text evidence="5">Forms a complex with TatA.</text>
</comment>
<evidence type="ECO:0000256" key="1">
    <source>
        <dbReference type="ARBA" id="ARBA00004141"/>
    </source>
</evidence>
<dbReference type="PANTHER" id="PTHR30371">
    <property type="entry name" value="SEC-INDEPENDENT PROTEIN TRANSLOCASE PROTEIN TATC"/>
    <property type="match status" value="1"/>
</dbReference>
<evidence type="ECO:0000256" key="5">
    <source>
        <dbReference type="HAMAP-Rule" id="MF_00902"/>
    </source>
</evidence>
<dbReference type="AlphaFoldDB" id="A0AAE3JTZ9"/>
<feature type="transmembrane region" description="Helical" evidence="5">
    <location>
        <begin position="136"/>
        <end position="155"/>
    </location>
</feature>
<keyword evidence="5" id="KW-1003">Cell membrane</keyword>
<dbReference type="GO" id="GO:0009977">
    <property type="term" value="F:proton motive force dependent protein transmembrane transporter activity"/>
    <property type="evidence" value="ECO:0007669"/>
    <property type="project" value="TreeGrafter"/>
</dbReference>
<proteinExistence type="inferred from homology"/>
<feature type="transmembrane region" description="Helical" evidence="5">
    <location>
        <begin position="189"/>
        <end position="210"/>
    </location>
</feature>
<keyword evidence="2 5" id="KW-0812">Transmembrane</keyword>
<organism evidence="6 7">
    <name type="scientific">Cerina litoralis</name>
    <dbReference type="NCBI Taxonomy" id="2874477"/>
    <lineage>
        <taxon>Bacteria</taxon>
        <taxon>Pseudomonadati</taxon>
        <taxon>Bacteroidota</taxon>
        <taxon>Flavobacteriia</taxon>
        <taxon>Flavobacteriales</taxon>
        <taxon>Flavobacteriaceae</taxon>
        <taxon>Cerina</taxon>
    </lineage>
</organism>
<dbReference type="EMBL" id="JAIRBC010000022">
    <property type="protein sequence ID" value="MCG2461942.1"/>
    <property type="molecule type" value="Genomic_DNA"/>
</dbReference>